<dbReference type="Pfam" id="PF13715">
    <property type="entry name" value="CarbopepD_reg_2"/>
    <property type="match status" value="1"/>
</dbReference>
<sequence length="941" mass="104364">MNKHYFILLLMTVVSPVILFAQSGKIHGIVKDESSNASLAGVSVAVLGGNQAASSDFEGDYHLELAPGTYTLVFTYVGYVSKEITDVRVETGRATNVDITLAPSSDQLEEVIVSVSARKNTEQSILNMQKNSGVVMDGLSSQAIQRSGASNIASAVRVVPGVSVQDGKYLYVRGLGDRYTKSILNGVDIPGLDPDKNTVQMDIFPTGVLENIVVMKSASAELPADFTGGVVDIVTKDIPAQKQVGLSFSLGYNPNMHFKDNFVSYKGSSSDFLGFDNGDRKLPISQGYDIPNPVSSANRPVVEQVTKSFSSLLGADRKTNNMPDLSLGFDFSNQYNLWGNKLGLIGVLNYKKTTVFYEGYQNGIYQKPNQSDESSELRADRTSIGDLGEQNVLLSGMLGLNYKTVRSKYTLNLLHIQNGESRSAIFNQETRIANSNNTNKHLLDYSQRSISNVLLSGKHSNENADFITEWKVSPSVAKVNDKDVRLTTFVLNPSGNFVISTDAGLPMRIWRSLDEFNAIGKIDFTKKTQIFERDASLKFGGLYSYKQRDYSINNYTVNYRNVDLSGPNGDPNAILNSDNAYNASRDAGFYIQGQFEAANTFDASQHTAAAYASAEVKPWEKFRAVIGLRAEQYMSFFTGQNIDRVTYDNVKTINKFDLFPSLNLIYSPAANHNLRGSYSRTTARPSFKELSVVQIYDPLTDTRFLGNLDLVPTYINNVDLRYEIFGDQAQMVALSGFYKRFENPIELQAYSDALPNNIIARNSKTANVFGVEVEARKNFGFLTEDLQNLSLNLNASVVKSEIEMGDNEYNSRLSFARQGEVIEKERELQGQSPYLINAGLSYMTTDKGFEAGVFYNVQGKTLQLIGFSRNSDVYAKPFNSLNVNLSKRIGKNLDGGAISFKIDNLLDSKRLSVYEAYMATDQIYQQRSPRRTFSIGYSYNF</sequence>
<keyword evidence="3" id="KW-0998">Cell outer membrane</keyword>
<proteinExistence type="inferred from homology"/>
<feature type="domain" description="TonB-dependent receptor-like beta-barrel" evidence="5">
    <location>
        <begin position="523"/>
        <end position="905"/>
    </location>
</feature>
<evidence type="ECO:0000259" key="6">
    <source>
        <dbReference type="Pfam" id="PF07715"/>
    </source>
</evidence>
<evidence type="ECO:0000256" key="4">
    <source>
        <dbReference type="RuleBase" id="RU003357"/>
    </source>
</evidence>
<dbReference type="Gene3D" id="2.60.40.1120">
    <property type="entry name" value="Carboxypeptidase-like, regulatory domain"/>
    <property type="match status" value="1"/>
</dbReference>
<dbReference type="Gene3D" id="2.40.170.20">
    <property type="entry name" value="TonB-dependent receptor, beta-barrel domain"/>
    <property type="match status" value="1"/>
</dbReference>
<evidence type="ECO:0000313" key="8">
    <source>
        <dbReference type="Proteomes" id="UP001597545"/>
    </source>
</evidence>
<feature type="domain" description="TonB-dependent receptor plug" evidence="6">
    <location>
        <begin position="136"/>
        <end position="230"/>
    </location>
</feature>
<dbReference type="SUPFAM" id="SSF49464">
    <property type="entry name" value="Carboxypeptidase regulatory domain-like"/>
    <property type="match status" value="1"/>
</dbReference>
<reference evidence="8" key="1">
    <citation type="journal article" date="2019" name="Int. J. Syst. Evol. Microbiol.">
        <title>The Global Catalogue of Microorganisms (GCM) 10K type strain sequencing project: providing services to taxonomists for standard genome sequencing and annotation.</title>
        <authorList>
            <consortium name="The Broad Institute Genomics Platform"/>
            <consortium name="The Broad Institute Genome Sequencing Center for Infectious Disease"/>
            <person name="Wu L."/>
            <person name="Ma J."/>
        </authorList>
    </citation>
    <scope>NUCLEOTIDE SEQUENCE [LARGE SCALE GENOMIC DNA]</scope>
    <source>
        <strain evidence="8">KCTC 42662</strain>
    </source>
</reference>
<dbReference type="EMBL" id="JBHULR010000004">
    <property type="protein sequence ID" value="MFD2548444.1"/>
    <property type="molecule type" value="Genomic_DNA"/>
</dbReference>
<keyword evidence="2 4" id="KW-0472">Membrane</keyword>
<keyword evidence="4" id="KW-0798">TonB box</keyword>
<evidence type="ECO:0000256" key="3">
    <source>
        <dbReference type="ARBA" id="ARBA00023237"/>
    </source>
</evidence>
<evidence type="ECO:0000259" key="5">
    <source>
        <dbReference type="Pfam" id="PF00593"/>
    </source>
</evidence>
<evidence type="ECO:0000256" key="1">
    <source>
        <dbReference type="ARBA" id="ARBA00004442"/>
    </source>
</evidence>
<name>A0ABW5KHG7_9SPHI</name>
<accession>A0ABW5KHG7</accession>
<evidence type="ECO:0000256" key="2">
    <source>
        <dbReference type="ARBA" id="ARBA00023136"/>
    </source>
</evidence>
<comment type="caution">
    <text evidence="7">The sequence shown here is derived from an EMBL/GenBank/DDBJ whole genome shotgun (WGS) entry which is preliminary data.</text>
</comment>
<dbReference type="Gene3D" id="2.170.130.10">
    <property type="entry name" value="TonB-dependent receptor, plug domain"/>
    <property type="match status" value="1"/>
</dbReference>
<dbReference type="PANTHER" id="PTHR40980:SF5">
    <property type="entry name" value="TONB-DEPENDENT RECEPTOR"/>
    <property type="match status" value="1"/>
</dbReference>
<dbReference type="SUPFAM" id="SSF56935">
    <property type="entry name" value="Porins"/>
    <property type="match status" value="1"/>
</dbReference>
<keyword evidence="8" id="KW-1185">Reference proteome</keyword>
<organism evidence="7 8">
    <name type="scientific">Sphingobacterium suaedae</name>
    <dbReference type="NCBI Taxonomy" id="1686402"/>
    <lineage>
        <taxon>Bacteria</taxon>
        <taxon>Pseudomonadati</taxon>
        <taxon>Bacteroidota</taxon>
        <taxon>Sphingobacteriia</taxon>
        <taxon>Sphingobacteriales</taxon>
        <taxon>Sphingobacteriaceae</taxon>
        <taxon>Sphingobacterium</taxon>
    </lineage>
</organism>
<dbReference type="InterPro" id="IPR037066">
    <property type="entry name" value="Plug_dom_sf"/>
</dbReference>
<dbReference type="Pfam" id="PF07715">
    <property type="entry name" value="Plug"/>
    <property type="match status" value="1"/>
</dbReference>
<gene>
    <name evidence="7" type="ORF">ACFSR5_12390</name>
</gene>
<protein>
    <submittedName>
        <fullName evidence="7">TonB-dependent receptor domain-containing protein</fullName>
    </submittedName>
</protein>
<dbReference type="InterPro" id="IPR012910">
    <property type="entry name" value="Plug_dom"/>
</dbReference>
<dbReference type="InterPro" id="IPR000531">
    <property type="entry name" value="Beta-barrel_TonB"/>
</dbReference>
<evidence type="ECO:0000313" key="7">
    <source>
        <dbReference type="EMBL" id="MFD2548444.1"/>
    </source>
</evidence>
<dbReference type="PANTHER" id="PTHR40980">
    <property type="entry name" value="PLUG DOMAIN-CONTAINING PROTEIN"/>
    <property type="match status" value="1"/>
</dbReference>
<comment type="subcellular location">
    <subcellularLocation>
        <location evidence="1 4">Cell outer membrane</location>
    </subcellularLocation>
</comment>
<dbReference type="Pfam" id="PF00593">
    <property type="entry name" value="TonB_dep_Rec_b-barrel"/>
    <property type="match status" value="1"/>
</dbReference>
<dbReference type="RefSeq" id="WP_380904202.1">
    <property type="nucleotide sequence ID" value="NZ_JBHUEG010000001.1"/>
</dbReference>
<dbReference type="Proteomes" id="UP001597545">
    <property type="component" value="Unassembled WGS sequence"/>
</dbReference>
<comment type="similarity">
    <text evidence="4">Belongs to the TonB-dependent receptor family.</text>
</comment>
<keyword evidence="7" id="KW-0675">Receptor</keyword>
<dbReference type="InterPro" id="IPR036942">
    <property type="entry name" value="Beta-barrel_TonB_sf"/>
</dbReference>
<dbReference type="InterPro" id="IPR008969">
    <property type="entry name" value="CarboxyPept-like_regulatory"/>
</dbReference>